<keyword evidence="2" id="KW-1133">Transmembrane helix</keyword>
<feature type="region of interest" description="Disordered" evidence="1">
    <location>
        <begin position="66"/>
        <end position="85"/>
    </location>
</feature>
<keyword evidence="4" id="KW-1185">Reference proteome</keyword>
<evidence type="ECO:0000313" key="4">
    <source>
        <dbReference type="Proteomes" id="UP000683360"/>
    </source>
</evidence>
<comment type="caution">
    <text evidence="3">The sequence shown here is derived from an EMBL/GenBank/DDBJ whole genome shotgun (WGS) entry which is preliminary data.</text>
</comment>
<dbReference type="EMBL" id="CAJPWZ010000467">
    <property type="protein sequence ID" value="CAG2193975.1"/>
    <property type="molecule type" value="Genomic_DNA"/>
</dbReference>
<proteinExistence type="predicted"/>
<sequence>MTSILPTSHIDTVATSHLVTSILPTSHIDTVTTSHLVTSILPTSHIDTTTVIASQGITCTSSPTTVCSDETTHTAEETTEPTHSKKNPNNLTCFSFCYHNKYHKNLTTEHVQNIRDEIRQFLLVDIKTLSSQIRKKISVRDRRTSATIIGSIPMSIMLAVIGCVILSDLNIIRIHLYGMVKNIKGLFCFIRR</sequence>
<accession>A0A8S3QH03</accession>
<keyword evidence="2" id="KW-0472">Membrane</keyword>
<reference evidence="3" key="1">
    <citation type="submission" date="2021-03" db="EMBL/GenBank/DDBJ databases">
        <authorList>
            <person name="Bekaert M."/>
        </authorList>
    </citation>
    <scope>NUCLEOTIDE SEQUENCE</scope>
</reference>
<protein>
    <submittedName>
        <fullName evidence="3">Uncharacterized protein</fullName>
    </submittedName>
</protein>
<dbReference type="OrthoDB" id="6156976at2759"/>
<feature type="compositionally biased region" description="Basic and acidic residues" evidence="1">
    <location>
        <begin position="70"/>
        <end position="83"/>
    </location>
</feature>
<gene>
    <name evidence="3" type="ORF">MEDL_9021</name>
</gene>
<organism evidence="3 4">
    <name type="scientific">Mytilus edulis</name>
    <name type="common">Blue mussel</name>
    <dbReference type="NCBI Taxonomy" id="6550"/>
    <lineage>
        <taxon>Eukaryota</taxon>
        <taxon>Metazoa</taxon>
        <taxon>Spiralia</taxon>
        <taxon>Lophotrochozoa</taxon>
        <taxon>Mollusca</taxon>
        <taxon>Bivalvia</taxon>
        <taxon>Autobranchia</taxon>
        <taxon>Pteriomorphia</taxon>
        <taxon>Mytilida</taxon>
        <taxon>Mytiloidea</taxon>
        <taxon>Mytilidae</taxon>
        <taxon>Mytilinae</taxon>
        <taxon>Mytilus</taxon>
    </lineage>
</organism>
<dbReference type="AlphaFoldDB" id="A0A8S3QH03"/>
<evidence type="ECO:0000256" key="1">
    <source>
        <dbReference type="SAM" id="MobiDB-lite"/>
    </source>
</evidence>
<evidence type="ECO:0000256" key="2">
    <source>
        <dbReference type="SAM" id="Phobius"/>
    </source>
</evidence>
<evidence type="ECO:0000313" key="3">
    <source>
        <dbReference type="EMBL" id="CAG2193975.1"/>
    </source>
</evidence>
<keyword evidence="2" id="KW-0812">Transmembrane</keyword>
<feature type="transmembrane region" description="Helical" evidence="2">
    <location>
        <begin position="144"/>
        <end position="167"/>
    </location>
</feature>
<dbReference type="Proteomes" id="UP000683360">
    <property type="component" value="Unassembled WGS sequence"/>
</dbReference>
<name>A0A8S3QH03_MYTED</name>